<dbReference type="Proteomes" id="UP001595645">
    <property type="component" value="Unassembled WGS sequence"/>
</dbReference>
<dbReference type="EMBL" id="JBHRWK010000073">
    <property type="protein sequence ID" value="MFC3454776.1"/>
    <property type="molecule type" value="Genomic_DNA"/>
</dbReference>
<dbReference type="RefSeq" id="WP_378244592.1">
    <property type="nucleotide sequence ID" value="NZ_JBHRWK010000073.1"/>
</dbReference>
<sequence>MTVEEIERAKELTRRVADGGLRTARLMEDRALVMEELGEGWRSR</sequence>
<keyword evidence="2" id="KW-1185">Reference proteome</keyword>
<accession>A0ABV7P8K6</accession>
<reference evidence="2" key="1">
    <citation type="journal article" date="2019" name="Int. J. Syst. Evol. Microbiol.">
        <title>The Global Catalogue of Microorganisms (GCM) 10K type strain sequencing project: providing services to taxonomists for standard genome sequencing and annotation.</title>
        <authorList>
            <consortium name="The Broad Institute Genomics Platform"/>
            <consortium name="The Broad Institute Genome Sequencing Center for Infectious Disease"/>
            <person name="Wu L."/>
            <person name="Ma J."/>
        </authorList>
    </citation>
    <scope>NUCLEOTIDE SEQUENCE [LARGE SCALE GENOMIC DNA]</scope>
    <source>
        <strain evidence="2">CGMCC 4.7676</strain>
    </source>
</reference>
<comment type="caution">
    <text evidence="1">The sequence shown here is derived from an EMBL/GenBank/DDBJ whole genome shotgun (WGS) entry which is preliminary data.</text>
</comment>
<name>A0ABV7P8K6_9PSEU</name>
<evidence type="ECO:0000313" key="2">
    <source>
        <dbReference type="Proteomes" id="UP001595645"/>
    </source>
</evidence>
<evidence type="ECO:0000313" key="1">
    <source>
        <dbReference type="EMBL" id="MFC3454776.1"/>
    </source>
</evidence>
<protein>
    <submittedName>
        <fullName evidence="1">Uncharacterized protein</fullName>
    </submittedName>
</protein>
<organism evidence="1 2">
    <name type="scientific">Amycolatopsis speibonae</name>
    <dbReference type="NCBI Taxonomy" id="1450224"/>
    <lineage>
        <taxon>Bacteria</taxon>
        <taxon>Bacillati</taxon>
        <taxon>Actinomycetota</taxon>
        <taxon>Actinomycetes</taxon>
        <taxon>Pseudonocardiales</taxon>
        <taxon>Pseudonocardiaceae</taxon>
        <taxon>Amycolatopsis</taxon>
    </lineage>
</organism>
<gene>
    <name evidence="1" type="ORF">ACFOSH_35530</name>
</gene>
<proteinExistence type="predicted"/>